<dbReference type="Pfam" id="PF00171">
    <property type="entry name" value="Aldedh"/>
    <property type="match status" value="1"/>
</dbReference>
<dbReference type="GO" id="GO:0004777">
    <property type="term" value="F:succinate-semialdehyde dehydrogenase (NAD+) activity"/>
    <property type="evidence" value="ECO:0007669"/>
    <property type="project" value="TreeGrafter"/>
</dbReference>
<dbReference type="InterPro" id="IPR016161">
    <property type="entry name" value="Ald_DH/histidinol_DH"/>
</dbReference>
<dbReference type="Proteomes" id="UP000070501">
    <property type="component" value="Unassembled WGS sequence"/>
</dbReference>
<protein>
    <submittedName>
        <fullName evidence="3">Putative betaine-aldehyde dehydrogenase</fullName>
    </submittedName>
</protein>
<dbReference type="GO" id="GO:0009450">
    <property type="term" value="P:gamma-aminobutyric acid catabolic process"/>
    <property type="evidence" value="ECO:0007669"/>
    <property type="project" value="TreeGrafter"/>
</dbReference>
<dbReference type="InterPro" id="IPR050740">
    <property type="entry name" value="Aldehyde_DH_Superfamily"/>
</dbReference>
<dbReference type="InParanoid" id="A0A136IIS6"/>
<proteinExistence type="predicted"/>
<dbReference type="EMBL" id="KQ964368">
    <property type="protein sequence ID" value="KXJ84648.1"/>
    <property type="molecule type" value="Genomic_DNA"/>
</dbReference>
<accession>A0A136IIS6</accession>
<dbReference type="InterPro" id="IPR015590">
    <property type="entry name" value="Aldehyde_DH_dom"/>
</dbReference>
<dbReference type="SUPFAM" id="SSF53720">
    <property type="entry name" value="ALDH-like"/>
    <property type="match status" value="1"/>
</dbReference>
<gene>
    <name evidence="3" type="ORF">Micbo1qcDRAFT_102416</name>
</gene>
<keyword evidence="1" id="KW-0560">Oxidoreductase</keyword>
<dbReference type="PANTHER" id="PTHR43353:SF11">
    <property type="entry name" value="SUCCINATE SEMIALDEHYDE DEHYDROGENASE (EUROFUNG)"/>
    <property type="match status" value="1"/>
</dbReference>
<keyword evidence="4" id="KW-1185">Reference proteome</keyword>
<reference evidence="4" key="1">
    <citation type="submission" date="2016-02" db="EMBL/GenBank/DDBJ databases">
        <title>Draft genome sequence of Microdochium bolleyi, a fungal endophyte of beachgrass.</title>
        <authorList>
            <consortium name="DOE Joint Genome Institute"/>
            <person name="David A.S."/>
            <person name="May G."/>
            <person name="Haridas S."/>
            <person name="Lim J."/>
            <person name="Wang M."/>
            <person name="Labutti K."/>
            <person name="Lipzen A."/>
            <person name="Barry K."/>
            <person name="Grigoriev I.V."/>
        </authorList>
    </citation>
    <scope>NUCLEOTIDE SEQUENCE [LARGE SCALE GENOMIC DNA]</scope>
    <source>
        <strain evidence="4">J235TASD1</strain>
    </source>
</reference>
<dbReference type="PANTHER" id="PTHR43353">
    <property type="entry name" value="SUCCINATE-SEMIALDEHYDE DEHYDROGENASE, MITOCHONDRIAL"/>
    <property type="match status" value="1"/>
</dbReference>
<sequence>MAATAKRELRNSSLLIGKNLIDGEWVESSSGKRFDVSDPATGELIGSCPESNAEDAHKAIKAAAVALPKWRSLSGRERSRILRRWYELVMENREDLAVLISWENGKARTDAAGEVL</sequence>
<dbReference type="STRING" id="196109.A0A136IIS6"/>
<organism evidence="3 4">
    <name type="scientific">Microdochium bolleyi</name>
    <dbReference type="NCBI Taxonomy" id="196109"/>
    <lineage>
        <taxon>Eukaryota</taxon>
        <taxon>Fungi</taxon>
        <taxon>Dikarya</taxon>
        <taxon>Ascomycota</taxon>
        <taxon>Pezizomycotina</taxon>
        <taxon>Sordariomycetes</taxon>
        <taxon>Xylariomycetidae</taxon>
        <taxon>Xylariales</taxon>
        <taxon>Microdochiaceae</taxon>
        <taxon>Microdochium</taxon>
    </lineage>
</organism>
<feature type="domain" description="Aldehyde dehydrogenase" evidence="2">
    <location>
        <begin position="25"/>
        <end position="115"/>
    </location>
</feature>
<dbReference type="InterPro" id="IPR016162">
    <property type="entry name" value="Ald_DH_N"/>
</dbReference>
<evidence type="ECO:0000313" key="3">
    <source>
        <dbReference type="EMBL" id="KXJ84648.1"/>
    </source>
</evidence>
<feature type="non-terminal residue" evidence="3">
    <location>
        <position position="116"/>
    </location>
</feature>
<dbReference type="AlphaFoldDB" id="A0A136IIS6"/>
<evidence type="ECO:0000313" key="4">
    <source>
        <dbReference type="Proteomes" id="UP000070501"/>
    </source>
</evidence>
<name>A0A136IIS6_9PEZI</name>
<evidence type="ECO:0000259" key="2">
    <source>
        <dbReference type="Pfam" id="PF00171"/>
    </source>
</evidence>
<evidence type="ECO:0000256" key="1">
    <source>
        <dbReference type="ARBA" id="ARBA00023002"/>
    </source>
</evidence>
<dbReference type="GO" id="GO:0005737">
    <property type="term" value="C:cytoplasm"/>
    <property type="evidence" value="ECO:0007669"/>
    <property type="project" value="TreeGrafter"/>
</dbReference>
<dbReference type="OrthoDB" id="310895at2759"/>
<dbReference type="Gene3D" id="3.40.605.10">
    <property type="entry name" value="Aldehyde Dehydrogenase, Chain A, domain 1"/>
    <property type="match status" value="1"/>
</dbReference>